<feature type="transmembrane region" description="Helical" evidence="1">
    <location>
        <begin position="68"/>
        <end position="88"/>
    </location>
</feature>
<dbReference type="EMBL" id="WJQU01000002">
    <property type="protein sequence ID" value="KAJ6643800.1"/>
    <property type="molecule type" value="Genomic_DNA"/>
</dbReference>
<evidence type="ECO:0000313" key="2">
    <source>
        <dbReference type="EMBL" id="KAJ6643800.1"/>
    </source>
</evidence>
<feature type="transmembrane region" description="Helical" evidence="1">
    <location>
        <begin position="108"/>
        <end position="130"/>
    </location>
</feature>
<reference evidence="2" key="1">
    <citation type="submission" date="2022-07" db="EMBL/GenBank/DDBJ databases">
        <authorList>
            <person name="Trinca V."/>
            <person name="Uliana J.V.C."/>
            <person name="Torres T.T."/>
            <person name="Ward R.J."/>
            <person name="Monesi N."/>
        </authorList>
    </citation>
    <scope>NUCLEOTIDE SEQUENCE</scope>
    <source>
        <strain evidence="2">HSMRA1968</strain>
        <tissue evidence="2">Whole embryos</tissue>
    </source>
</reference>
<keyword evidence="3" id="KW-1185">Reference proteome</keyword>
<keyword evidence="1" id="KW-0812">Transmembrane</keyword>
<comment type="caution">
    <text evidence="2">The sequence shown here is derived from an EMBL/GenBank/DDBJ whole genome shotgun (WGS) entry which is preliminary data.</text>
</comment>
<keyword evidence="1" id="KW-1133">Transmembrane helix</keyword>
<keyword evidence="1" id="KW-0472">Membrane</keyword>
<feature type="transmembrane region" description="Helical" evidence="1">
    <location>
        <begin position="180"/>
        <end position="199"/>
    </location>
</feature>
<organism evidence="2 3">
    <name type="scientific">Pseudolycoriella hygida</name>
    <dbReference type="NCBI Taxonomy" id="35572"/>
    <lineage>
        <taxon>Eukaryota</taxon>
        <taxon>Metazoa</taxon>
        <taxon>Ecdysozoa</taxon>
        <taxon>Arthropoda</taxon>
        <taxon>Hexapoda</taxon>
        <taxon>Insecta</taxon>
        <taxon>Pterygota</taxon>
        <taxon>Neoptera</taxon>
        <taxon>Endopterygota</taxon>
        <taxon>Diptera</taxon>
        <taxon>Nematocera</taxon>
        <taxon>Sciaroidea</taxon>
        <taxon>Sciaridae</taxon>
        <taxon>Pseudolycoriella</taxon>
    </lineage>
</organism>
<feature type="transmembrane region" description="Helical" evidence="1">
    <location>
        <begin position="151"/>
        <end position="168"/>
    </location>
</feature>
<accession>A0A9Q0S596</accession>
<proteinExistence type="predicted"/>
<feature type="transmembrane region" description="Helical" evidence="1">
    <location>
        <begin position="28"/>
        <end position="48"/>
    </location>
</feature>
<dbReference type="Proteomes" id="UP001151699">
    <property type="component" value="Chromosome B"/>
</dbReference>
<sequence>MARYEVSSLGRLFVIDEHLNHLPITRQIFAVVTAILGIVTLTRFLIVLNGRPHSSVSSLRVNNLYRTIGGRVILVYIVSHVIHTLHYVDNICRPVAYFEPKWLYQKYLISEMEITFFANFPITLSGLYFMERIVSGINGEKFNETSRACRNMVGYILGSLLTLGHYRTEPPWKYEPFVNFTIAGEGVATILLAVLLYRLRNDNFKRAKGAADLDVEQTTLLLEEEQGHINMNFPGMRSRTPVKI</sequence>
<protein>
    <submittedName>
        <fullName evidence="2">Uncharacterized protein</fullName>
    </submittedName>
</protein>
<dbReference type="AlphaFoldDB" id="A0A9Q0S596"/>
<gene>
    <name evidence="2" type="ORF">Bhyg_08765</name>
</gene>
<evidence type="ECO:0000256" key="1">
    <source>
        <dbReference type="SAM" id="Phobius"/>
    </source>
</evidence>
<evidence type="ECO:0000313" key="3">
    <source>
        <dbReference type="Proteomes" id="UP001151699"/>
    </source>
</evidence>
<dbReference type="OrthoDB" id="8249736at2759"/>
<name>A0A9Q0S596_9DIPT</name>